<evidence type="ECO:0000313" key="1">
    <source>
        <dbReference type="EMBL" id="KKL62064.1"/>
    </source>
</evidence>
<protein>
    <submittedName>
        <fullName evidence="1">Uncharacterized protein</fullName>
    </submittedName>
</protein>
<accession>A0A0F9DKA5</accession>
<sequence>MSFNSASLVLASSGPYRLWLYSTEDNLASLTTATIGLQATDYFKNANVATLSSGQMGIRRGDIILAANAASQVVTPFGITYADNQGSVTAQASIASAAPS</sequence>
<gene>
    <name evidence="1" type="ORF">LCGC14_2188980</name>
</gene>
<dbReference type="EMBL" id="LAZR01028609">
    <property type="protein sequence ID" value="KKL62064.1"/>
    <property type="molecule type" value="Genomic_DNA"/>
</dbReference>
<organism evidence="1">
    <name type="scientific">marine sediment metagenome</name>
    <dbReference type="NCBI Taxonomy" id="412755"/>
    <lineage>
        <taxon>unclassified sequences</taxon>
        <taxon>metagenomes</taxon>
        <taxon>ecological metagenomes</taxon>
    </lineage>
</organism>
<reference evidence="1" key="1">
    <citation type="journal article" date="2015" name="Nature">
        <title>Complex archaea that bridge the gap between prokaryotes and eukaryotes.</title>
        <authorList>
            <person name="Spang A."/>
            <person name="Saw J.H."/>
            <person name="Jorgensen S.L."/>
            <person name="Zaremba-Niedzwiedzka K."/>
            <person name="Martijn J."/>
            <person name="Lind A.E."/>
            <person name="van Eijk R."/>
            <person name="Schleper C."/>
            <person name="Guy L."/>
            <person name="Ettema T.J."/>
        </authorList>
    </citation>
    <scope>NUCLEOTIDE SEQUENCE</scope>
</reference>
<comment type="caution">
    <text evidence="1">The sequence shown here is derived from an EMBL/GenBank/DDBJ whole genome shotgun (WGS) entry which is preliminary data.</text>
</comment>
<proteinExistence type="predicted"/>
<name>A0A0F9DKA5_9ZZZZ</name>
<dbReference type="AlphaFoldDB" id="A0A0F9DKA5"/>